<protein>
    <submittedName>
        <fullName evidence="1">Uncharacterized protein</fullName>
    </submittedName>
</protein>
<evidence type="ECO:0000313" key="1">
    <source>
        <dbReference type="EMBL" id="UUZ45065.1"/>
    </source>
</evidence>
<accession>A0AC61U4U5</accession>
<organism evidence="1 2">
    <name type="scientific">Janibacter limosus</name>
    <dbReference type="NCBI Taxonomy" id="53458"/>
    <lineage>
        <taxon>Bacteria</taxon>
        <taxon>Bacillati</taxon>
        <taxon>Actinomycetota</taxon>
        <taxon>Actinomycetes</taxon>
        <taxon>Micrococcales</taxon>
        <taxon>Intrasporangiaceae</taxon>
        <taxon>Janibacter</taxon>
    </lineage>
</organism>
<gene>
    <name evidence="1" type="ORF">LP422_01605</name>
</gene>
<dbReference type="Proteomes" id="UP001059663">
    <property type="component" value="Chromosome"/>
</dbReference>
<sequence length="427" mass="45704">MQDIRDAARHRPRRAVLGRTLPCGSVTDVSDWTLLALAIALSLALIGVVVGLVPAGPGPARTRARHRRPRPERSSFRRSSKDKGRAERRAAIIINPTKFDDVSLVRAELTQASAQLGWAEPLFLETTVQDPGTGQARQALDEGVDLVCPLGGDGTTRAVAVALAGTRTPMGLLPKGTGNLLARNLDIPVGADLVPALRVACSGRNKAVDVARLELDPAEEPATDDSGRAEEPVEGPPVQRHPFLVMAGMGFDAEIMGGTSEEFKARVGWSAYFVTGFRKLFVKRFRVRWSIDGRVRDPVLARTILVCNCGTLQGGIQLVPSGRVDDGLLDGVVIAPKTLIGWGSIALRVLGRSEKDGNELIRTTGSVYTVDADEPHPVQVDGDVIGEATRLRVSVDQQALIVRVAGADGARADGPSARAPRLRRPRR</sequence>
<reference evidence="1" key="1">
    <citation type="submission" date="2021-11" db="EMBL/GenBank/DDBJ databases">
        <title>Study of the species diversity of bacterial strains isolated from a unique natural object - Shulgan-Tash cave (Bashkiria).</title>
        <authorList>
            <person name="Sazanova A.L."/>
            <person name="Chirak E.R."/>
            <person name="Safronova V.I."/>
        </authorList>
    </citation>
    <scope>NUCLEOTIDE SEQUENCE</scope>
    <source>
        <strain evidence="1">P1</strain>
    </source>
</reference>
<dbReference type="EMBL" id="CP087977">
    <property type="protein sequence ID" value="UUZ45065.1"/>
    <property type="molecule type" value="Genomic_DNA"/>
</dbReference>
<name>A0AC61U4U5_9MICO</name>
<evidence type="ECO:0000313" key="2">
    <source>
        <dbReference type="Proteomes" id="UP001059663"/>
    </source>
</evidence>
<proteinExistence type="predicted"/>